<feature type="transmembrane region" description="Helical" evidence="1">
    <location>
        <begin position="24"/>
        <end position="44"/>
    </location>
</feature>
<organism evidence="3 4">
    <name type="scientific">Flavobacterium xanthum</name>
    <dbReference type="NCBI Taxonomy" id="69322"/>
    <lineage>
        <taxon>Bacteria</taxon>
        <taxon>Pseudomonadati</taxon>
        <taxon>Bacteroidota</taxon>
        <taxon>Flavobacteriia</taxon>
        <taxon>Flavobacteriales</taxon>
        <taxon>Flavobacteriaceae</taxon>
        <taxon>Flavobacterium</taxon>
    </lineage>
</organism>
<dbReference type="AlphaFoldDB" id="A0A1M7B708"/>
<dbReference type="GO" id="GO:0005737">
    <property type="term" value="C:cytoplasm"/>
    <property type="evidence" value="ECO:0007669"/>
    <property type="project" value="TreeGrafter"/>
</dbReference>
<dbReference type="SUPFAM" id="SSF51735">
    <property type="entry name" value="NAD(P)-binding Rossmann-fold domains"/>
    <property type="match status" value="1"/>
</dbReference>
<dbReference type="STRING" id="69322.SAMN05443669_100884"/>
<reference evidence="4" key="1">
    <citation type="submission" date="2016-11" db="EMBL/GenBank/DDBJ databases">
        <authorList>
            <person name="Varghese N."/>
            <person name="Submissions S."/>
        </authorList>
    </citation>
    <scope>NUCLEOTIDE SEQUENCE [LARGE SCALE GENOMIC DNA]</scope>
    <source>
        <strain evidence="4">DSM 3661</strain>
    </source>
</reference>
<evidence type="ECO:0000313" key="3">
    <source>
        <dbReference type="EMBL" id="SHL50419.1"/>
    </source>
</evidence>
<dbReference type="InterPro" id="IPR051783">
    <property type="entry name" value="NAD(P)-dependent_oxidoreduct"/>
</dbReference>
<name>A0A1M7B708_9FLAO</name>
<protein>
    <submittedName>
        <fullName evidence="3">Nucleoside-diphosphate-sugar epimerase</fullName>
    </submittedName>
</protein>
<keyword evidence="1" id="KW-1133">Transmembrane helix</keyword>
<keyword evidence="1" id="KW-0812">Transmembrane</keyword>
<dbReference type="PANTHER" id="PTHR48079">
    <property type="entry name" value="PROTEIN YEEZ"/>
    <property type="match status" value="1"/>
</dbReference>
<dbReference type="PANTHER" id="PTHR48079:SF6">
    <property type="entry name" value="NAD(P)-BINDING DOMAIN-CONTAINING PROTEIN-RELATED"/>
    <property type="match status" value="1"/>
</dbReference>
<feature type="domain" description="NAD-dependent epimerase/dehydratase" evidence="2">
    <location>
        <begin position="29"/>
        <end position="260"/>
    </location>
</feature>
<evidence type="ECO:0000256" key="1">
    <source>
        <dbReference type="SAM" id="Phobius"/>
    </source>
</evidence>
<evidence type="ECO:0000313" key="4">
    <source>
        <dbReference type="Proteomes" id="UP000184260"/>
    </source>
</evidence>
<proteinExistence type="predicted"/>
<keyword evidence="4" id="KW-1185">Reference proteome</keyword>
<dbReference type="InterPro" id="IPR001509">
    <property type="entry name" value="Epimerase_deHydtase"/>
</dbReference>
<evidence type="ECO:0000259" key="2">
    <source>
        <dbReference type="Pfam" id="PF01370"/>
    </source>
</evidence>
<accession>A0A1M7B708</accession>
<sequence length="356" mass="41088">MHKDKIYCGFGYLFNRLFEKNYSYFRSMILVTGGTGLVGAHLLLHLIDHGEKVRAIYRSNASIEKTKSLFSIYKKEFLFDQIEWIQADITAVPSLEIAFQDIDIVYHCAALISFDPKDEDVLRKTNIEGTANIVNFCIDYQIQKLCFVSSIATLGDLLPHEKLITEETEWNPEKYHSDYAISKYGAEMEIWRGQQEGLEVIIVNPGVILGPGFREQGSGQLFTKVKKGLKFYTRGSTGFVAVFDVVRMAHQLMQSETKNERFTLISENMVFQDLFNSIADSFRVKRPSLHATPFLMQVLWRLDWFFANILQQKRKLSRATATASYSKNTYSNHKIKDHLKTEFIDIHQYIKEISTL</sequence>
<dbReference type="Gene3D" id="3.40.50.720">
    <property type="entry name" value="NAD(P)-binding Rossmann-like Domain"/>
    <property type="match status" value="1"/>
</dbReference>
<keyword evidence="1" id="KW-0472">Membrane</keyword>
<dbReference type="Pfam" id="PF01370">
    <property type="entry name" value="Epimerase"/>
    <property type="match status" value="1"/>
</dbReference>
<dbReference type="Proteomes" id="UP000184260">
    <property type="component" value="Unassembled WGS sequence"/>
</dbReference>
<dbReference type="EMBL" id="FRBU01000008">
    <property type="protein sequence ID" value="SHL50419.1"/>
    <property type="molecule type" value="Genomic_DNA"/>
</dbReference>
<gene>
    <name evidence="3" type="ORF">SAMN05443669_100884</name>
</gene>
<dbReference type="InterPro" id="IPR036291">
    <property type="entry name" value="NAD(P)-bd_dom_sf"/>
</dbReference>
<dbReference type="GO" id="GO:0004029">
    <property type="term" value="F:aldehyde dehydrogenase (NAD+) activity"/>
    <property type="evidence" value="ECO:0007669"/>
    <property type="project" value="TreeGrafter"/>
</dbReference>